<keyword evidence="5 11" id="KW-0812">Transmembrane</keyword>
<accession>A0A5N6RLH3</accession>
<comment type="similarity">
    <text evidence="2">Belongs to the RLP family.</text>
</comment>
<evidence type="ECO:0000256" key="4">
    <source>
        <dbReference type="ARBA" id="ARBA00022614"/>
    </source>
</evidence>
<evidence type="ECO:0000256" key="9">
    <source>
        <dbReference type="ARBA" id="ARBA00023170"/>
    </source>
</evidence>
<evidence type="ECO:0000256" key="2">
    <source>
        <dbReference type="ARBA" id="ARBA00009592"/>
    </source>
</evidence>
<gene>
    <name evidence="12" type="ORF">FH972_017124</name>
</gene>
<dbReference type="PRINTS" id="PR00019">
    <property type="entry name" value="LEURICHRPT"/>
</dbReference>
<keyword evidence="7 11" id="KW-1133">Transmembrane helix</keyword>
<keyword evidence="10" id="KW-0325">Glycoprotein</keyword>
<evidence type="ECO:0000256" key="7">
    <source>
        <dbReference type="ARBA" id="ARBA00022989"/>
    </source>
</evidence>
<protein>
    <submittedName>
        <fullName evidence="12">Uncharacterized protein</fullName>
    </submittedName>
</protein>
<dbReference type="PANTHER" id="PTHR27004:SF470">
    <property type="entry name" value="RECEPTOR-LIKE PROTEIN 43"/>
    <property type="match status" value="1"/>
</dbReference>
<dbReference type="SUPFAM" id="SSF52058">
    <property type="entry name" value="L domain-like"/>
    <property type="match status" value="1"/>
</dbReference>
<dbReference type="Proteomes" id="UP000327013">
    <property type="component" value="Chromosome 7"/>
</dbReference>
<comment type="subcellular location">
    <subcellularLocation>
        <location evidence="1">Cell membrane</location>
        <topology evidence="1">Single-pass type I membrane protein</topology>
    </subcellularLocation>
</comment>
<keyword evidence="3" id="KW-1003">Cell membrane</keyword>
<evidence type="ECO:0000256" key="5">
    <source>
        <dbReference type="ARBA" id="ARBA00022692"/>
    </source>
</evidence>
<name>A0A5N6RLH3_9ROSI</name>
<evidence type="ECO:0000256" key="1">
    <source>
        <dbReference type="ARBA" id="ARBA00004251"/>
    </source>
</evidence>
<dbReference type="InterPro" id="IPR032675">
    <property type="entry name" value="LRR_dom_sf"/>
</dbReference>
<dbReference type="Gene3D" id="3.80.10.10">
    <property type="entry name" value="Ribonuclease Inhibitor"/>
    <property type="match status" value="1"/>
</dbReference>
<dbReference type="OrthoDB" id="994806at2759"/>
<evidence type="ECO:0000313" key="12">
    <source>
        <dbReference type="EMBL" id="KAE8099119.1"/>
    </source>
</evidence>
<evidence type="ECO:0000313" key="13">
    <source>
        <dbReference type="Proteomes" id="UP000327013"/>
    </source>
</evidence>
<dbReference type="AlphaFoldDB" id="A0A5N6RLH3"/>
<dbReference type="PANTHER" id="PTHR27004">
    <property type="entry name" value="RECEPTOR-LIKE PROTEIN 12 ISOFORM X1"/>
    <property type="match status" value="1"/>
</dbReference>
<dbReference type="EMBL" id="CM017327">
    <property type="protein sequence ID" value="KAE8099119.1"/>
    <property type="molecule type" value="Genomic_DNA"/>
</dbReference>
<keyword evidence="9" id="KW-0675">Receptor</keyword>
<keyword evidence="13" id="KW-1185">Reference proteome</keyword>
<keyword evidence="8 11" id="KW-0472">Membrane</keyword>
<evidence type="ECO:0000256" key="8">
    <source>
        <dbReference type="ARBA" id="ARBA00023136"/>
    </source>
</evidence>
<keyword evidence="6" id="KW-0677">Repeat</keyword>
<dbReference type="Pfam" id="PF00560">
    <property type="entry name" value="LRR_1"/>
    <property type="match status" value="4"/>
</dbReference>
<dbReference type="InterPro" id="IPR001611">
    <property type="entry name" value="Leu-rich_rpt"/>
</dbReference>
<evidence type="ECO:0000256" key="6">
    <source>
        <dbReference type="ARBA" id="ARBA00022737"/>
    </source>
</evidence>
<dbReference type="GO" id="GO:0005886">
    <property type="term" value="C:plasma membrane"/>
    <property type="evidence" value="ECO:0007669"/>
    <property type="project" value="UniProtKB-SubCell"/>
</dbReference>
<keyword evidence="4" id="KW-0433">Leucine-rich repeat</keyword>
<sequence length="320" mass="36838">MSFVSFLDLHSNQLQGQLSVFPEHAQYLDFSRNNFNSVIPSNIDLAANSFTGKLPIKYFSNWKAISDDKNEAQSRLNHLRFEDEIVNIYYQDVITVIIKGMEVELVKILSIFNSLDFSCNNFGELIPEEMGELKLLYILNLSHNAFMGQIPPSLGKLSQLESLDLSNNELIGEIPVQLANGLIFLSVLNLSFNQLVGQILQIKQFVTFSETSYEGNIGLCGFPLKERCTSEEPRLPPPIAEETHSNSRNAIDWNFLSAELGFVFGFGIVIGPLMFWKRWRICYYKHVDDMFFKMFSHLYIRIENHQRRAPKNQGWRAHRN</sequence>
<evidence type="ECO:0000256" key="3">
    <source>
        <dbReference type="ARBA" id="ARBA00022475"/>
    </source>
</evidence>
<organism evidence="12 13">
    <name type="scientific">Carpinus fangiana</name>
    <dbReference type="NCBI Taxonomy" id="176857"/>
    <lineage>
        <taxon>Eukaryota</taxon>
        <taxon>Viridiplantae</taxon>
        <taxon>Streptophyta</taxon>
        <taxon>Embryophyta</taxon>
        <taxon>Tracheophyta</taxon>
        <taxon>Spermatophyta</taxon>
        <taxon>Magnoliopsida</taxon>
        <taxon>eudicotyledons</taxon>
        <taxon>Gunneridae</taxon>
        <taxon>Pentapetalae</taxon>
        <taxon>rosids</taxon>
        <taxon>fabids</taxon>
        <taxon>Fagales</taxon>
        <taxon>Betulaceae</taxon>
        <taxon>Carpinus</taxon>
    </lineage>
</organism>
<feature type="transmembrane region" description="Helical" evidence="11">
    <location>
        <begin position="253"/>
        <end position="276"/>
    </location>
</feature>
<evidence type="ECO:0000256" key="11">
    <source>
        <dbReference type="SAM" id="Phobius"/>
    </source>
</evidence>
<proteinExistence type="inferred from homology"/>
<dbReference type="FunFam" id="3.80.10.10:FF:000111">
    <property type="entry name" value="LRR receptor-like serine/threonine-protein kinase ERECTA"/>
    <property type="match status" value="1"/>
</dbReference>
<reference evidence="12 13" key="1">
    <citation type="submission" date="2019-06" db="EMBL/GenBank/DDBJ databases">
        <title>A chromosomal-level reference genome of Carpinus fangiana (Coryloideae, Betulaceae).</title>
        <authorList>
            <person name="Yang X."/>
            <person name="Wang Z."/>
            <person name="Zhang L."/>
            <person name="Hao G."/>
            <person name="Liu J."/>
            <person name="Yang Y."/>
        </authorList>
    </citation>
    <scope>NUCLEOTIDE SEQUENCE [LARGE SCALE GENOMIC DNA]</scope>
    <source>
        <strain evidence="12">Cfa_2016G</strain>
        <tissue evidence="12">Leaf</tissue>
    </source>
</reference>
<evidence type="ECO:0000256" key="10">
    <source>
        <dbReference type="ARBA" id="ARBA00023180"/>
    </source>
</evidence>